<protein>
    <submittedName>
        <fullName evidence="1">Uncharacterized protein</fullName>
    </submittedName>
</protein>
<proteinExistence type="predicted"/>
<gene>
    <name evidence="1" type="ORF">CLV32_2165</name>
</gene>
<evidence type="ECO:0000313" key="1">
    <source>
        <dbReference type="EMBL" id="TDO23178.1"/>
    </source>
</evidence>
<accession>A0A4V3C3S3</accession>
<reference evidence="1 2" key="1">
    <citation type="submission" date="2019-03" db="EMBL/GenBank/DDBJ databases">
        <title>Genomic Encyclopedia of Archaeal and Bacterial Type Strains, Phase II (KMG-II): from individual species to whole genera.</title>
        <authorList>
            <person name="Goeker M."/>
        </authorList>
    </citation>
    <scope>NUCLEOTIDE SEQUENCE [LARGE SCALE GENOMIC DNA]</scope>
    <source>
        <strain evidence="1 2">DSM 19034</strain>
    </source>
</reference>
<dbReference type="Proteomes" id="UP000295499">
    <property type="component" value="Unassembled WGS sequence"/>
</dbReference>
<dbReference type="OrthoDB" id="771317at2"/>
<evidence type="ECO:0000313" key="2">
    <source>
        <dbReference type="Proteomes" id="UP000295499"/>
    </source>
</evidence>
<comment type="caution">
    <text evidence="1">The sequence shown here is derived from an EMBL/GenBank/DDBJ whole genome shotgun (WGS) entry which is preliminary data.</text>
</comment>
<dbReference type="AlphaFoldDB" id="A0A4V3C3S3"/>
<dbReference type="EMBL" id="SNWM01000002">
    <property type="protein sequence ID" value="TDO23178.1"/>
    <property type="molecule type" value="Genomic_DNA"/>
</dbReference>
<sequence length="81" mass="8850">MKDKSATSGKGKSDLQLFIAKFDPNKFKSLSNGIEIRGVVELEKTILAAKSLIERLGYNLEIVRTASMAAYGAFEVRELAA</sequence>
<keyword evidence="2" id="KW-1185">Reference proteome</keyword>
<dbReference type="RefSeq" id="WP_133555150.1">
    <property type="nucleotide sequence ID" value="NZ_SNWM01000002.1"/>
</dbReference>
<name>A0A4V3C3S3_9SPHI</name>
<organism evidence="1 2">
    <name type="scientific">Pedobacter duraquae</name>
    <dbReference type="NCBI Taxonomy" id="425511"/>
    <lineage>
        <taxon>Bacteria</taxon>
        <taxon>Pseudomonadati</taxon>
        <taxon>Bacteroidota</taxon>
        <taxon>Sphingobacteriia</taxon>
        <taxon>Sphingobacteriales</taxon>
        <taxon>Sphingobacteriaceae</taxon>
        <taxon>Pedobacter</taxon>
    </lineage>
</organism>